<evidence type="ECO:0000313" key="3">
    <source>
        <dbReference type="Proteomes" id="UP000824204"/>
    </source>
</evidence>
<keyword evidence="1" id="KW-0812">Transmembrane</keyword>
<comment type="caution">
    <text evidence="2">The sequence shown here is derived from an EMBL/GenBank/DDBJ whole genome shotgun (WGS) entry which is preliminary data.</text>
</comment>
<protein>
    <submittedName>
        <fullName evidence="2">Sporulation protein YunB</fullName>
    </submittedName>
</protein>
<dbReference type="Proteomes" id="UP000824204">
    <property type="component" value="Unassembled WGS sequence"/>
</dbReference>
<gene>
    <name evidence="2" type="primary">yunB</name>
    <name evidence="2" type="ORF">H9741_03865</name>
</gene>
<dbReference type="EMBL" id="DXFX01000051">
    <property type="protein sequence ID" value="HIX07583.1"/>
    <property type="molecule type" value="Genomic_DNA"/>
</dbReference>
<name>A0A9D2AF69_9FIRM</name>
<dbReference type="NCBIfam" id="TIGR02832">
    <property type="entry name" value="spo_yunB"/>
    <property type="match status" value="1"/>
</dbReference>
<accession>A0A9D2AF69</accession>
<keyword evidence="1" id="KW-1133">Transmembrane helix</keyword>
<sequence length="225" mass="23956">MSRFMYEGAYRYRRYRKPLGKKKYFLIAAVLAAAILFFISFQKRSAGLLLSLGEESARAVAAQSLNDAAMQAMQWNAADYTSFVIVTRDGEGNILSMQADAQKINLLARQTVALTMANLNAACEEGVGIPLGAFSGIELLAGAGPDINFSLIPVGNASCSFRSSFTGAGLNQSLHSVYMDVTAQVSLVMPSGTSTVSAETEILVCESVILGKIPEVYFQGGIAGL</sequence>
<evidence type="ECO:0000313" key="2">
    <source>
        <dbReference type="EMBL" id="HIX07583.1"/>
    </source>
</evidence>
<keyword evidence="1" id="KW-0472">Membrane</keyword>
<dbReference type="AlphaFoldDB" id="A0A9D2AF69"/>
<proteinExistence type="predicted"/>
<reference evidence="2" key="2">
    <citation type="submission" date="2021-04" db="EMBL/GenBank/DDBJ databases">
        <authorList>
            <person name="Gilroy R."/>
        </authorList>
    </citation>
    <scope>NUCLEOTIDE SEQUENCE</scope>
    <source>
        <strain evidence="2">811</strain>
    </source>
</reference>
<evidence type="ECO:0000256" key="1">
    <source>
        <dbReference type="SAM" id="Phobius"/>
    </source>
</evidence>
<organism evidence="2 3">
    <name type="scientific">Candidatus Borkfalkia faecipullorum</name>
    <dbReference type="NCBI Taxonomy" id="2838510"/>
    <lineage>
        <taxon>Bacteria</taxon>
        <taxon>Bacillati</taxon>
        <taxon>Bacillota</taxon>
        <taxon>Clostridia</taxon>
        <taxon>Christensenellales</taxon>
        <taxon>Christensenellaceae</taxon>
        <taxon>Candidatus Borkfalkia</taxon>
    </lineage>
</organism>
<feature type="transmembrane region" description="Helical" evidence="1">
    <location>
        <begin position="24"/>
        <end position="41"/>
    </location>
</feature>
<reference evidence="2" key="1">
    <citation type="journal article" date="2021" name="PeerJ">
        <title>Extensive microbial diversity within the chicken gut microbiome revealed by metagenomics and culture.</title>
        <authorList>
            <person name="Gilroy R."/>
            <person name="Ravi A."/>
            <person name="Getino M."/>
            <person name="Pursley I."/>
            <person name="Horton D.L."/>
            <person name="Alikhan N.F."/>
            <person name="Baker D."/>
            <person name="Gharbi K."/>
            <person name="Hall N."/>
            <person name="Watson M."/>
            <person name="Adriaenssens E.M."/>
            <person name="Foster-Nyarko E."/>
            <person name="Jarju S."/>
            <person name="Secka A."/>
            <person name="Antonio M."/>
            <person name="Oren A."/>
            <person name="Chaudhuri R.R."/>
            <person name="La Ragione R."/>
            <person name="Hildebrand F."/>
            <person name="Pallen M.J."/>
        </authorList>
    </citation>
    <scope>NUCLEOTIDE SEQUENCE</scope>
    <source>
        <strain evidence="2">811</strain>
    </source>
</reference>
<dbReference type="InterPro" id="IPR014197">
    <property type="entry name" value="Sporulation_prot_YunB"/>
</dbReference>
<dbReference type="Pfam" id="PF09560">
    <property type="entry name" value="Spore_YunB"/>
    <property type="match status" value="1"/>
</dbReference>